<evidence type="ECO:0000313" key="2">
    <source>
        <dbReference type="Proteomes" id="UP001177003"/>
    </source>
</evidence>
<protein>
    <submittedName>
        <fullName evidence="1">Uncharacterized protein</fullName>
    </submittedName>
</protein>
<evidence type="ECO:0000313" key="1">
    <source>
        <dbReference type="EMBL" id="CAI9296870.1"/>
    </source>
</evidence>
<sequence>MKNSNENRKAKDPVLTFTDLKKRKFGDEFGDRSGIRICDFDPKSNMWVIKRNSDVPEYYKSVHDFNSWTKVDLAELSRAPFHNPLEDPNTTNFKRFLDRQVKENFLKMKTVKSLYRKDKDNIDPKSGQPMKIILWPTTKQLKEIPIPQHFHEGYLDNMGFWVVDDESTTAAIKFKD</sequence>
<dbReference type="EMBL" id="OX465084">
    <property type="protein sequence ID" value="CAI9296870.1"/>
    <property type="molecule type" value="Genomic_DNA"/>
</dbReference>
<dbReference type="Proteomes" id="UP001177003">
    <property type="component" value="Chromosome 8"/>
</dbReference>
<dbReference type="AlphaFoldDB" id="A0AA35ZQ93"/>
<accession>A0AA35ZQ93</accession>
<gene>
    <name evidence="1" type="ORF">LSALG_LOCUS35713</name>
</gene>
<name>A0AA35ZQ93_LACSI</name>
<reference evidence="1" key="1">
    <citation type="submission" date="2023-04" db="EMBL/GenBank/DDBJ databases">
        <authorList>
            <person name="Vijverberg K."/>
            <person name="Xiong W."/>
            <person name="Schranz E."/>
        </authorList>
    </citation>
    <scope>NUCLEOTIDE SEQUENCE</scope>
</reference>
<keyword evidence="2" id="KW-1185">Reference proteome</keyword>
<proteinExistence type="predicted"/>
<organism evidence="1 2">
    <name type="scientific">Lactuca saligna</name>
    <name type="common">Willowleaf lettuce</name>
    <dbReference type="NCBI Taxonomy" id="75948"/>
    <lineage>
        <taxon>Eukaryota</taxon>
        <taxon>Viridiplantae</taxon>
        <taxon>Streptophyta</taxon>
        <taxon>Embryophyta</taxon>
        <taxon>Tracheophyta</taxon>
        <taxon>Spermatophyta</taxon>
        <taxon>Magnoliopsida</taxon>
        <taxon>eudicotyledons</taxon>
        <taxon>Gunneridae</taxon>
        <taxon>Pentapetalae</taxon>
        <taxon>asterids</taxon>
        <taxon>campanulids</taxon>
        <taxon>Asterales</taxon>
        <taxon>Asteraceae</taxon>
        <taxon>Cichorioideae</taxon>
        <taxon>Cichorieae</taxon>
        <taxon>Lactucinae</taxon>
        <taxon>Lactuca</taxon>
    </lineage>
</organism>